<keyword evidence="3" id="KW-1185">Reference proteome</keyword>
<name>A0ABP8PLF3_9MICO</name>
<gene>
    <name evidence="2" type="ORF">GCM10023171_26690</name>
</gene>
<dbReference type="RefSeq" id="WP_345187751.1">
    <property type="nucleotide sequence ID" value="NZ_BAABGP010000018.1"/>
</dbReference>
<dbReference type="InterPro" id="IPR032710">
    <property type="entry name" value="NTF2-like_dom_sf"/>
</dbReference>
<dbReference type="Gene3D" id="3.10.450.50">
    <property type="match status" value="1"/>
</dbReference>
<evidence type="ECO:0000313" key="3">
    <source>
        <dbReference type="Proteomes" id="UP001500731"/>
    </source>
</evidence>
<evidence type="ECO:0000259" key="1">
    <source>
        <dbReference type="Pfam" id="PF13577"/>
    </source>
</evidence>
<evidence type="ECO:0000313" key="2">
    <source>
        <dbReference type="EMBL" id="GAA4487991.1"/>
    </source>
</evidence>
<proteinExistence type="predicted"/>
<dbReference type="Proteomes" id="UP001500731">
    <property type="component" value="Unassembled WGS sequence"/>
</dbReference>
<protein>
    <recommendedName>
        <fullName evidence="1">SnoaL-like domain-containing protein</fullName>
    </recommendedName>
</protein>
<dbReference type="EMBL" id="BAABGP010000018">
    <property type="protein sequence ID" value="GAA4487991.1"/>
    <property type="molecule type" value="Genomic_DNA"/>
</dbReference>
<sequence>MIPSIEQRLQATEDRLAIIDLEATYARSFDEHDGATWSSLFTDDGIYQSRPVGDEPPATFIQGAIELERYCREAPFDGIHLLHLPQLRLDGDSASARIHLQFHGSWSQDLDAPRLAMQGYYDVAYRRLEGRWRIAHRVTTAFAREQRTTLGYPRQPALH</sequence>
<organism evidence="2 3">
    <name type="scientific">Microbacterium panaciterrae</name>
    <dbReference type="NCBI Taxonomy" id="985759"/>
    <lineage>
        <taxon>Bacteria</taxon>
        <taxon>Bacillati</taxon>
        <taxon>Actinomycetota</taxon>
        <taxon>Actinomycetes</taxon>
        <taxon>Micrococcales</taxon>
        <taxon>Microbacteriaceae</taxon>
        <taxon>Microbacterium</taxon>
    </lineage>
</organism>
<reference evidence="3" key="1">
    <citation type="journal article" date="2019" name="Int. J. Syst. Evol. Microbiol.">
        <title>The Global Catalogue of Microorganisms (GCM) 10K type strain sequencing project: providing services to taxonomists for standard genome sequencing and annotation.</title>
        <authorList>
            <consortium name="The Broad Institute Genomics Platform"/>
            <consortium name="The Broad Institute Genome Sequencing Center for Infectious Disease"/>
            <person name="Wu L."/>
            <person name="Ma J."/>
        </authorList>
    </citation>
    <scope>NUCLEOTIDE SEQUENCE [LARGE SCALE GENOMIC DNA]</scope>
    <source>
        <strain evidence="3">JCM 17839</strain>
    </source>
</reference>
<dbReference type="SUPFAM" id="SSF54427">
    <property type="entry name" value="NTF2-like"/>
    <property type="match status" value="1"/>
</dbReference>
<accession>A0ABP8PLF3</accession>
<dbReference type="Pfam" id="PF13577">
    <property type="entry name" value="SnoaL_4"/>
    <property type="match status" value="1"/>
</dbReference>
<dbReference type="InterPro" id="IPR037401">
    <property type="entry name" value="SnoaL-like"/>
</dbReference>
<feature type="domain" description="SnoaL-like" evidence="1">
    <location>
        <begin position="11"/>
        <end position="137"/>
    </location>
</feature>
<comment type="caution">
    <text evidence="2">The sequence shown here is derived from an EMBL/GenBank/DDBJ whole genome shotgun (WGS) entry which is preliminary data.</text>
</comment>